<gene>
    <name evidence="3" type="ORF">PECAL_2P12810</name>
</gene>
<dbReference type="InterPro" id="IPR002220">
    <property type="entry name" value="DapA-like"/>
</dbReference>
<dbReference type="Proteomes" id="UP000789595">
    <property type="component" value="Unassembled WGS sequence"/>
</dbReference>
<dbReference type="GO" id="GO:0005829">
    <property type="term" value="C:cytosol"/>
    <property type="evidence" value="ECO:0007669"/>
    <property type="project" value="TreeGrafter"/>
</dbReference>
<dbReference type="AlphaFoldDB" id="A0A8J2SEB6"/>
<dbReference type="Gene3D" id="3.20.20.70">
    <property type="entry name" value="Aldolase class I"/>
    <property type="match status" value="1"/>
</dbReference>
<proteinExistence type="predicted"/>
<dbReference type="InterPro" id="IPR013785">
    <property type="entry name" value="Aldolase_TIM"/>
</dbReference>
<evidence type="ECO:0008006" key="5">
    <source>
        <dbReference type="Google" id="ProtNLM"/>
    </source>
</evidence>
<dbReference type="OrthoDB" id="191315at2759"/>
<comment type="caution">
    <text evidence="3">The sequence shown here is derived from an EMBL/GenBank/DDBJ whole genome shotgun (WGS) entry which is preliminary data.</text>
</comment>
<dbReference type="SUPFAM" id="SSF51569">
    <property type="entry name" value="Aldolase"/>
    <property type="match status" value="1"/>
</dbReference>
<dbReference type="PANTHER" id="PTHR12128:SF66">
    <property type="entry name" value="4-HYDROXY-2-OXOGLUTARATE ALDOLASE, MITOCHONDRIAL"/>
    <property type="match status" value="1"/>
</dbReference>
<reference evidence="3" key="1">
    <citation type="submission" date="2021-11" db="EMBL/GenBank/DDBJ databases">
        <authorList>
            <consortium name="Genoscope - CEA"/>
            <person name="William W."/>
        </authorList>
    </citation>
    <scope>NUCLEOTIDE SEQUENCE</scope>
</reference>
<dbReference type="Pfam" id="PF00701">
    <property type="entry name" value="DHDPS"/>
    <property type="match status" value="1"/>
</dbReference>
<feature type="region of interest" description="Disordered" evidence="2">
    <location>
        <begin position="18"/>
        <end position="37"/>
    </location>
</feature>
<keyword evidence="4" id="KW-1185">Reference proteome</keyword>
<protein>
    <recommendedName>
        <fullName evidence="5">Dihydrodipicolinate synthase family protein</fullName>
    </recommendedName>
</protein>
<accession>A0A8J2SEB6</accession>
<organism evidence="3 4">
    <name type="scientific">Pelagomonas calceolata</name>
    <dbReference type="NCBI Taxonomy" id="35677"/>
    <lineage>
        <taxon>Eukaryota</taxon>
        <taxon>Sar</taxon>
        <taxon>Stramenopiles</taxon>
        <taxon>Ochrophyta</taxon>
        <taxon>Pelagophyceae</taxon>
        <taxon>Pelagomonadales</taxon>
        <taxon>Pelagomonadaceae</taxon>
        <taxon>Pelagomonas</taxon>
    </lineage>
</organism>
<dbReference type="EMBL" id="CAKKNE010000002">
    <property type="protein sequence ID" value="CAH0368223.1"/>
    <property type="molecule type" value="Genomic_DNA"/>
</dbReference>
<evidence type="ECO:0000313" key="3">
    <source>
        <dbReference type="EMBL" id="CAH0368223.1"/>
    </source>
</evidence>
<keyword evidence="1" id="KW-0456">Lyase</keyword>
<dbReference type="PANTHER" id="PTHR12128">
    <property type="entry name" value="DIHYDRODIPICOLINATE SYNTHASE"/>
    <property type="match status" value="1"/>
</dbReference>
<sequence>MRGSMRALAKLTRVRRRTLAGTSSSHRFQSNTSGSKSFQGVWPIVATPFHDDEALDLEGFAKSIRFFRECGASGATVCGVLGESNRLTDAERAQLVETAVGAAGAMPICVGVSHAGTRATVDLAQMAQDLGAHSVMVTPTKEAFPQSDAQLFDYFAAVQDGCALPIVLQDHPASTGVFMGAELLVQICAHLASVQCIKLEAVPTPPKIAALRKAWAAQPPAFPECSILTGLGALYGGFDVEQGTDGFMTGFAFPEVLMAIDGAARAGNVERAHAIYAQFLPLLVFEQQPGVGIRKEVYRLRGLIECGRVRRPAPQVSTVAAAALAAQIERSLYDPFPGVDLTKPLTPLFERLSRS</sequence>
<dbReference type="CDD" id="cd00408">
    <property type="entry name" value="DHDPS-like"/>
    <property type="match status" value="1"/>
</dbReference>
<evidence type="ECO:0000256" key="1">
    <source>
        <dbReference type="ARBA" id="ARBA00023239"/>
    </source>
</evidence>
<dbReference type="PRINTS" id="PR00146">
    <property type="entry name" value="DHPICSNTHASE"/>
</dbReference>
<name>A0A8J2SEB6_9STRA</name>
<dbReference type="SMART" id="SM01130">
    <property type="entry name" value="DHDPS"/>
    <property type="match status" value="1"/>
</dbReference>
<evidence type="ECO:0000256" key="2">
    <source>
        <dbReference type="SAM" id="MobiDB-lite"/>
    </source>
</evidence>
<evidence type="ECO:0000313" key="4">
    <source>
        <dbReference type="Proteomes" id="UP000789595"/>
    </source>
</evidence>
<dbReference type="GO" id="GO:0008840">
    <property type="term" value="F:4-hydroxy-tetrahydrodipicolinate synthase activity"/>
    <property type="evidence" value="ECO:0007669"/>
    <property type="project" value="TreeGrafter"/>
</dbReference>
<feature type="compositionally biased region" description="Polar residues" evidence="2">
    <location>
        <begin position="20"/>
        <end position="37"/>
    </location>
</feature>